<evidence type="ECO:0000256" key="3">
    <source>
        <dbReference type="RuleBase" id="RU000363"/>
    </source>
</evidence>
<dbReference type="RefSeq" id="WP_334582708.1">
    <property type="nucleotide sequence ID" value="NZ_JBEZVE010000018.1"/>
</dbReference>
<dbReference type="InterPro" id="IPR020904">
    <property type="entry name" value="Sc_DH/Rdtase_CS"/>
</dbReference>
<evidence type="ECO:0000256" key="1">
    <source>
        <dbReference type="ARBA" id="ARBA00006484"/>
    </source>
</evidence>
<evidence type="ECO:0000313" key="5">
    <source>
        <dbReference type="EMBL" id="MEU3785041.1"/>
    </source>
</evidence>
<keyword evidence="2" id="KW-0560">Oxidoreductase</keyword>
<accession>A0ABV2ZR65</accession>
<proteinExistence type="inferred from homology"/>
<evidence type="ECO:0000313" key="6">
    <source>
        <dbReference type="Proteomes" id="UP001550739"/>
    </source>
</evidence>
<dbReference type="Pfam" id="PF00106">
    <property type="entry name" value="adh_short"/>
    <property type="match status" value="1"/>
</dbReference>
<evidence type="ECO:0000256" key="2">
    <source>
        <dbReference type="ARBA" id="ARBA00023002"/>
    </source>
</evidence>
<dbReference type="InterPro" id="IPR002347">
    <property type="entry name" value="SDR_fam"/>
</dbReference>
<keyword evidence="6" id="KW-1185">Reference proteome</keyword>
<dbReference type="Gene3D" id="3.40.50.720">
    <property type="entry name" value="NAD(P)-binding Rossmann-like Domain"/>
    <property type="match status" value="1"/>
</dbReference>
<dbReference type="InterPro" id="IPR036291">
    <property type="entry name" value="NAD(P)-bd_dom_sf"/>
</dbReference>
<dbReference type="PRINTS" id="PR00081">
    <property type="entry name" value="GDHRDH"/>
</dbReference>
<dbReference type="PANTHER" id="PTHR44196:SF1">
    <property type="entry name" value="DEHYDROGENASE_REDUCTASE SDR FAMILY MEMBER 7B"/>
    <property type="match status" value="1"/>
</dbReference>
<dbReference type="PRINTS" id="PR00080">
    <property type="entry name" value="SDRFAMILY"/>
</dbReference>
<name>A0ABV2ZR65_9ACTN</name>
<dbReference type="EMBL" id="JBEZVE010000018">
    <property type="protein sequence ID" value="MEU3785041.1"/>
    <property type="molecule type" value="Genomic_DNA"/>
</dbReference>
<dbReference type="SUPFAM" id="SSF51735">
    <property type="entry name" value="NAD(P)-binding Rossmann-fold domains"/>
    <property type="match status" value="1"/>
</dbReference>
<dbReference type="Proteomes" id="UP001550739">
    <property type="component" value="Unassembled WGS sequence"/>
</dbReference>
<gene>
    <name evidence="5" type="ORF">AB0E89_31645</name>
</gene>
<dbReference type="PROSITE" id="PS00061">
    <property type="entry name" value="ADH_SHORT"/>
    <property type="match status" value="1"/>
</dbReference>
<organism evidence="5 6">
    <name type="scientific">Streptomyces sp. 900129855</name>
    <dbReference type="NCBI Taxonomy" id="3155129"/>
    <lineage>
        <taxon>Bacteria</taxon>
        <taxon>Bacillati</taxon>
        <taxon>Actinomycetota</taxon>
        <taxon>Actinomycetes</taxon>
        <taxon>Kitasatosporales</taxon>
        <taxon>Streptomycetaceae</taxon>
        <taxon>Streptomyces</taxon>
    </lineage>
</organism>
<protein>
    <submittedName>
        <fullName evidence="5">SDR family oxidoreductase</fullName>
    </submittedName>
</protein>
<evidence type="ECO:0000256" key="4">
    <source>
        <dbReference type="SAM" id="MobiDB-lite"/>
    </source>
</evidence>
<dbReference type="PANTHER" id="PTHR44196">
    <property type="entry name" value="DEHYDROGENASE/REDUCTASE SDR FAMILY MEMBER 7B"/>
    <property type="match status" value="1"/>
</dbReference>
<reference evidence="5 6" key="1">
    <citation type="submission" date="2024-06" db="EMBL/GenBank/DDBJ databases">
        <title>The Natural Products Discovery Center: Release of the First 8490 Sequenced Strains for Exploring Actinobacteria Biosynthetic Diversity.</title>
        <authorList>
            <person name="Kalkreuter E."/>
            <person name="Kautsar S.A."/>
            <person name="Yang D."/>
            <person name="Bader C.D."/>
            <person name="Teijaro C.N."/>
            <person name="Fluegel L."/>
            <person name="Davis C.M."/>
            <person name="Simpson J.R."/>
            <person name="Lauterbach L."/>
            <person name="Steele A.D."/>
            <person name="Gui C."/>
            <person name="Meng S."/>
            <person name="Li G."/>
            <person name="Viehrig K."/>
            <person name="Ye F."/>
            <person name="Su P."/>
            <person name="Kiefer A.F."/>
            <person name="Nichols A."/>
            <person name="Cepeda A.J."/>
            <person name="Yan W."/>
            <person name="Fan B."/>
            <person name="Jiang Y."/>
            <person name="Adhikari A."/>
            <person name="Zheng C.-J."/>
            <person name="Schuster L."/>
            <person name="Cowan T.M."/>
            <person name="Smanski M.J."/>
            <person name="Chevrette M.G."/>
            <person name="De Carvalho L.P.S."/>
            <person name="Shen B."/>
        </authorList>
    </citation>
    <scope>NUCLEOTIDE SEQUENCE [LARGE SCALE GENOMIC DNA]</scope>
    <source>
        <strain evidence="5 6">NPDC033843</strain>
    </source>
</reference>
<sequence length="321" mass="34025">MTAQTVILATGVSYRRLPAPGLGALTGRGAFHGSARDRRSMDKPSSPAPARAPLRSRLRALTGPPYRRSKTPMKITGNTILITGGTSGIGLGLALRLHEAGNKVIVAGRRKELLDEITAEHPGIDALVLDVADPDSIARARETVAASHPGLNVLVNNAGIMLRENLLDPAGLPVAEDHVTVNLLGTIRMTYAFLPLLVGKDDAVVMNVTSALAFVPYQSTPTYSATKAALHSFSESLRIQLAGADAGVQVIEVVPPGVRTTLMGQQDSEHSMPLDDFLTETLDLLREKPDAKELVGERASFIRDAQANGSYDDVLAMISGS</sequence>
<comment type="caution">
    <text evidence="5">The sequence shown here is derived from an EMBL/GenBank/DDBJ whole genome shotgun (WGS) entry which is preliminary data.</text>
</comment>
<feature type="region of interest" description="Disordered" evidence="4">
    <location>
        <begin position="25"/>
        <end position="52"/>
    </location>
</feature>
<comment type="similarity">
    <text evidence="1 3">Belongs to the short-chain dehydrogenases/reductases (SDR) family.</text>
</comment>